<gene>
    <name evidence="1" type="ORF">ALP10_04292</name>
</gene>
<comment type="caution">
    <text evidence="1">The sequence shown here is derived from an EMBL/GenBank/DDBJ whole genome shotgun (WGS) entry which is preliminary data.</text>
</comment>
<evidence type="ECO:0000313" key="1">
    <source>
        <dbReference type="EMBL" id="RMV47024.1"/>
    </source>
</evidence>
<name>A0A3M6CU69_9PSED</name>
<accession>A0A3M6CU69</accession>
<organism evidence="1 2">
    <name type="scientific">Pseudomonas syringae pv. helianthi</name>
    <dbReference type="NCBI Taxonomy" id="251654"/>
    <lineage>
        <taxon>Bacteria</taxon>
        <taxon>Pseudomonadati</taxon>
        <taxon>Pseudomonadota</taxon>
        <taxon>Gammaproteobacteria</taxon>
        <taxon>Pseudomonadales</taxon>
        <taxon>Pseudomonadaceae</taxon>
        <taxon>Pseudomonas</taxon>
    </lineage>
</organism>
<reference evidence="1 2" key="1">
    <citation type="submission" date="2018-08" db="EMBL/GenBank/DDBJ databases">
        <title>Recombination of ecologically and evolutionarily significant loci maintains genetic cohesion in the Pseudomonas syringae species complex.</title>
        <authorList>
            <person name="Dillon M."/>
            <person name="Thakur S."/>
            <person name="Almeida R.N.D."/>
            <person name="Weir B.S."/>
            <person name="Guttman D.S."/>
        </authorList>
    </citation>
    <scope>NUCLEOTIDE SEQUENCE [LARGE SCALE GENOMIC DNA]</scope>
    <source>
        <strain evidence="1 2">ICMP 3263</strain>
    </source>
</reference>
<sequence length="69" mass="8492">MVCFRYMKMKQPRPHHDHQKEQRSRFRRTVHALHQKHTLLLRQQHNEFVFYSNDDDPGNIFVGQSHIHT</sequence>
<dbReference type="AlphaFoldDB" id="A0A3M6CU69"/>
<dbReference type="Proteomes" id="UP000279173">
    <property type="component" value="Unassembled WGS sequence"/>
</dbReference>
<protein>
    <submittedName>
        <fullName evidence="1">Uncharacterized protein</fullName>
    </submittedName>
</protein>
<dbReference type="EMBL" id="RBUT01000104">
    <property type="protein sequence ID" value="RMV47024.1"/>
    <property type="molecule type" value="Genomic_DNA"/>
</dbReference>
<proteinExistence type="predicted"/>
<evidence type="ECO:0000313" key="2">
    <source>
        <dbReference type="Proteomes" id="UP000279173"/>
    </source>
</evidence>